<dbReference type="NCBIfam" id="TIGR01449">
    <property type="entry name" value="PGP_bact"/>
    <property type="match status" value="1"/>
</dbReference>
<dbReference type="SFLD" id="SFLDG01135">
    <property type="entry name" value="C1.5.6:_HAD__Beta-PGM__Phospha"/>
    <property type="match status" value="1"/>
</dbReference>
<dbReference type="NCBIfam" id="TIGR01549">
    <property type="entry name" value="HAD-SF-IA-v1"/>
    <property type="match status" value="1"/>
</dbReference>
<keyword evidence="15" id="KW-1185">Reference proteome</keyword>
<evidence type="ECO:0000256" key="13">
    <source>
        <dbReference type="HAMAP-Rule" id="MF_00495"/>
    </source>
</evidence>
<evidence type="ECO:0000313" key="14">
    <source>
        <dbReference type="EMBL" id="RBP36203.1"/>
    </source>
</evidence>
<name>A0A366H2P5_9BURK</name>
<accession>A0A366H2P5</accession>
<dbReference type="RefSeq" id="WP_113934644.1">
    <property type="nucleotide sequence ID" value="NZ_JACCEU010000010.1"/>
</dbReference>
<keyword evidence="10 13" id="KW-0460">Magnesium</keyword>
<comment type="cofactor">
    <cofactor evidence="2 13">
        <name>Mg(2+)</name>
        <dbReference type="ChEBI" id="CHEBI:18420"/>
    </cofactor>
</comment>
<comment type="catalytic activity">
    <reaction evidence="1 13">
        <text>2-phosphoglycolate + H2O = glycolate + phosphate</text>
        <dbReference type="Rhea" id="RHEA:14369"/>
        <dbReference type="ChEBI" id="CHEBI:15377"/>
        <dbReference type="ChEBI" id="CHEBI:29805"/>
        <dbReference type="ChEBI" id="CHEBI:43474"/>
        <dbReference type="ChEBI" id="CHEBI:58033"/>
        <dbReference type="EC" id="3.1.3.18"/>
    </reaction>
</comment>
<evidence type="ECO:0000256" key="5">
    <source>
        <dbReference type="ARBA" id="ARBA00011233"/>
    </source>
</evidence>
<comment type="similarity">
    <text evidence="4 13">Belongs to the HAD-like hydrolase superfamily. CbbY/CbbZ/Gph/YieH family.</text>
</comment>
<dbReference type="NCBIfam" id="NF009695">
    <property type="entry name" value="PRK13222.1-2"/>
    <property type="match status" value="1"/>
</dbReference>
<dbReference type="AlphaFoldDB" id="A0A366H2P5"/>
<comment type="function">
    <text evidence="12 13">Specifically catalyzes the dephosphorylation of 2-phosphoglycolate. Is involved in the dissimilation of the intracellular 2-phosphoglycolate formed during the DNA repair of 3'-phosphoglycolate ends, a major class of DNA lesions induced by oxidative stress.</text>
</comment>
<dbReference type="InterPro" id="IPR006439">
    <property type="entry name" value="HAD-SF_hydro_IA"/>
</dbReference>
<keyword evidence="8 13" id="KW-0479">Metal-binding</keyword>
<dbReference type="InterPro" id="IPR050155">
    <property type="entry name" value="HAD-like_hydrolase_sf"/>
</dbReference>
<dbReference type="EC" id="3.1.3.18" evidence="6 13"/>
<evidence type="ECO:0000256" key="9">
    <source>
        <dbReference type="ARBA" id="ARBA00022801"/>
    </source>
</evidence>
<comment type="caution">
    <text evidence="14">The sequence shown here is derived from an EMBL/GenBank/DDBJ whole genome shotgun (WGS) entry which is preliminary data.</text>
</comment>
<dbReference type="GO" id="GO:0006281">
    <property type="term" value="P:DNA repair"/>
    <property type="evidence" value="ECO:0007669"/>
    <property type="project" value="TreeGrafter"/>
</dbReference>
<dbReference type="PRINTS" id="PR00413">
    <property type="entry name" value="HADHALOGNASE"/>
</dbReference>
<dbReference type="SFLD" id="SFLDG01129">
    <property type="entry name" value="C1.5:_HAD__Beta-PGM__Phosphata"/>
    <property type="match status" value="1"/>
</dbReference>
<organism evidence="14 15">
    <name type="scientific">Eoetvoesiella caeni</name>
    <dbReference type="NCBI Taxonomy" id="645616"/>
    <lineage>
        <taxon>Bacteria</taxon>
        <taxon>Pseudomonadati</taxon>
        <taxon>Pseudomonadota</taxon>
        <taxon>Betaproteobacteria</taxon>
        <taxon>Burkholderiales</taxon>
        <taxon>Alcaligenaceae</taxon>
        <taxon>Eoetvoesiella</taxon>
    </lineage>
</organism>
<dbReference type="HAMAP" id="MF_00495">
    <property type="entry name" value="GPH_hydrolase_bact"/>
    <property type="match status" value="1"/>
</dbReference>
<feature type="binding site" evidence="13">
    <location>
        <position position="171"/>
    </location>
    <ligand>
        <name>Mg(2+)</name>
        <dbReference type="ChEBI" id="CHEBI:18420"/>
    </ligand>
</feature>
<gene>
    <name evidence="14" type="ORF">DFR37_11334</name>
</gene>
<evidence type="ECO:0000256" key="12">
    <source>
        <dbReference type="ARBA" id="ARBA00059247"/>
    </source>
</evidence>
<feature type="binding site" evidence="13">
    <location>
        <position position="9"/>
    </location>
    <ligand>
        <name>Mg(2+)</name>
        <dbReference type="ChEBI" id="CHEBI:18420"/>
    </ligand>
</feature>
<dbReference type="SUPFAM" id="SSF56784">
    <property type="entry name" value="HAD-like"/>
    <property type="match status" value="1"/>
</dbReference>
<dbReference type="GO" id="GO:0008967">
    <property type="term" value="F:phosphoglycolate phosphatase activity"/>
    <property type="evidence" value="ECO:0007669"/>
    <property type="project" value="UniProtKB-UniRule"/>
</dbReference>
<dbReference type="Gene3D" id="1.10.150.240">
    <property type="entry name" value="Putative phosphatase, domain 2"/>
    <property type="match status" value="1"/>
</dbReference>
<evidence type="ECO:0000256" key="2">
    <source>
        <dbReference type="ARBA" id="ARBA00001946"/>
    </source>
</evidence>
<keyword evidence="7" id="KW-0113">Calvin cycle</keyword>
<dbReference type="GO" id="GO:0005829">
    <property type="term" value="C:cytosol"/>
    <property type="evidence" value="ECO:0007669"/>
    <property type="project" value="TreeGrafter"/>
</dbReference>
<evidence type="ECO:0000256" key="4">
    <source>
        <dbReference type="ARBA" id="ARBA00006171"/>
    </source>
</evidence>
<dbReference type="PANTHER" id="PTHR43434:SF1">
    <property type="entry name" value="PHOSPHOGLYCOLATE PHOSPHATASE"/>
    <property type="match status" value="1"/>
</dbReference>
<dbReference type="InterPro" id="IPR023198">
    <property type="entry name" value="PGP-like_dom2"/>
</dbReference>
<evidence type="ECO:0000256" key="6">
    <source>
        <dbReference type="ARBA" id="ARBA00013078"/>
    </source>
</evidence>
<feature type="binding site" evidence="13">
    <location>
        <position position="11"/>
    </location>
    <ligand>
        <name>Mg(2+)</name>
        <dbReference type="ChEBI" id="CHEBI:18420"/>
    </ligand>
</feature>
<dbReference type="PANTHER" id="PTHR43434">
    <property type="entry name" value="PHOSPHOGLYCOLATE PHOSPHATASE"/>
    <property type="match status" value="1"/>
</dbReference>
<protein>
    <recommendedName>
        <fullName evidence="6 13">Phosphoglycolate phosphatase</fullName>
        <shortName evidence="13">PGP</shortName>
        <shortName evidence="13">PGPase</shortName>
        <ecNumber evidence="6 13">3.1.3.18</ecNumber>
    </recommendedName>
</protein>
<keyword evidence="9 13" id="KW-0378">Hydrolase</keyword>
<keyword evidence="11 13" id="KW-0119">Carbohydrate metabolism</keyword>
<dbReference type="FunFam" id="3.40.50.1000:FF:000022">
    <property type="entry name" value="Phosphoglycolate phosphatase"/>
    <property type="match status" value="1"/>
</dbReference>
<proteinExistence type="inferred from homology"/>
<evidence type="ECO:0000256" key="3">
    <source>
        <dbReference type="ARBA" id="ARBA00004818"/>
    </source>
</evidence>
<dbReference type="InterPro" id="IPR023214">
    <property type="entry name" value="HAD_sf"/>
</dbReference>
<dbReference type="GO" id="GO:0046872">
    <property type="term" value="F:metal ion binding"/>
    <property type="evidence" value="ECO:0007669"/>
    <property type="project" value="UniProtKB-KW"/>
</dbReference>
<evidence type="ECO:0000256" key="8">
    <source>
        <dbReference type="ARBA" id="ARBA00022723"/>
    </source>
</evidence>
<evidence type="ECO:0000256" key="1">
    <source>
        <dbReference type="ARBA" id="ARBA00000830"/>
    </source>
</evidence>
<comment type="pathway">
    <text evidence="3 13">Organic acid metabolism; glycolate biosynthesis; glycolate from 2-phosphoglycolate: step 1/1.</text>
</comment>
<dbReference type="GO" id="GO:0019253">
    <property type="term" value="P:reductive pentose-phosphate cycle"/>
    <property type="evidence" value="ECO:0007669"/>
    <property type="project" value="UniProtKB-KW"/>
</dbReference>
<dbReference type="SFLD" id="SFLDS00003">
    <property type="entry name" value="Haloacid_Dehalogenase"/>
    <property type="match status" value="1"/>
</dbReference>
<dbReference type="UniPathway" id="UPA00865">
    <property type="reaction ID" value="UER00834"/>
</dbReference>
<sequence>MTFSAVLLDLDGTLLNTVPDLTLAVNAMRADINLAPLPLETIATYVGKGVRQLIVRSLQGDGIEPDHDLVERCRDLFNRHYHPVNGLHATLYPGVIEGLDAFRRLGLKLAVVTNKPTEFTLPLLERTGLAPYFEQVVCGDTCARHKPDPMPLLHACGLLQVPPAQTVMVGDSINDAQAARAAGMAVLAVPYGYNEGLDVQNLKVDDIVMSIDAAAQWISARGTSPVPA</sequence>
<evidence type="ECO:0000256" key="10">
    <source>
        <dbReference type="ARBA" id="ARBA00022842"/>
    </source>
</evidence>
<dbReference type="EMBL" id="QNRQ01000013">
    <property type="protein sequence ID" value="RBP36203.1"/>
    <property type="molecule type" value="Genomic_DNA"/>
</dbReference>
<comment type="subunit">
    <text evidence="5">Homotrimer.</text>
</comment>
<dbReference type="Pfam" id="PF13419">
    <property type="entry name" value="HAD_2"/>
    <property type="match status" value="1"/>
</dbReference>
<dbReference type="OrthoDB" id="9807630at2"/>
<dbReference type="NCBIfam" id="TIGR01509">
    <property type="entry name" value="HAD-SF-IA-v3"/>
    <property type="match status" value="1"/>
</dbReference>
<dbReference type="GO" id="GO:0046295">
    <property type="term" value="P:glycolate biosynthetic process"/>
    <property type="evidence" value="ECO:0007669"/>
    <property type="project" value="UniProtKB-UniRule"/>
</dbReference>
<feature type="active site" description="Nucleophile" evidence="13">
    <location>
        <position position="9"/>
    </location>
</feature>
<evidence type="ECO:0000313" key="15">
    <source>
        <dbReference type="Proteomes" id="UP000253628"/>
    </source>
</evidence>
<evidence type="ECO:0000256" key="7">
    <source>
        <dbReference type="ARBA" id="ARBA00022567"/>
    </source>
</evidence>
<dbReference type="InterPro" id="IPR036412">
    <property type="entry name" value="HAD-like_sf"/>
</dbReference>
<dbReference type="InterPro" id="IPR041492">
    <property type="entry name" value="HAD_2"/>
</dbReference>
<reference evidence="14 15" key="1">
    <citation type="submission" date="2018-06" db="EMBL/GenBank/DDBJ databases">
        <title>Genomic Encyclopedia of Type Strains, Phase IV (KMG-IV): sequencing the most valuable type-strain genomes for metagenomic binning, comparative biology and taxonomic classification.</title>
        <authorList>
            <person name="Goeker M."/>
        </authorList>
    </citation>
    <scope>NUCLEOTIDE SEQUENCE [LARGE SCALE GENOMIC DNA]</scope>
    <source>
        <strain evidence="14 15">DSM 25520</strain>
    </source>
</reference>
<dbReference type="InterPro" id="IPR037512">
    <property type="entry name" value="PGPase_prok"/>
</dbReference>
<dbReference type="Proteomes" id="UP000253628">
    <property type="component" value="Unassembled WGS sequence"/>
</dbReference>
<dbReference type="PROSITE" id="PS01228">
    <property type="entry name" value="COF_1"/>
    <property type="match status" value="1"/>
</dbReference>
<dbReference type="Gene3D" id="3.40.50.1000">
    <property type="entry name" value="HAD superfamily/HAD-like"/>
    <property type="match status" value="1"/>
</dbReference>
<evidence type="ECO:0000256" key="11">
    <source>
        <dbReference type="ARBA" id="ARBA00023277"/>
    </source>
</evidence>